<comment type="caution">
    <text evidence="2">The sequence shown here is derived from an EMBL/GenBank/DDBJ whole genome shotgun (WGS) entry which is preliminary data.</text>
</comment>
<dbReference type="SUPFAM" id="SSF54637">
    <property type="entry name" value="Thioesterase/thiol ester dehydrase-isomerase"/>
    <property type="match status" value="1"/>
</dbReference>
<dbReference type="PANTHER" id="PTHR12475:SF4">
    <property type="entry name" value="PROTEIN THEM6"/>
    <property type="match status" value="1"/>
</dbReference>
<keyword evidence="3" id="KW-1185">Reference proteome</keyword>
<name>A0AA38RXS9_9PEZI</name>
<gene>
    <name evidence="2" type="ORF">NKR19_g3063</name>
</gene>
<sequence>MASVGTLSLFFPVFLPATGVAAAYLGHRALYVDWPAKIKHFLTGPGRLSRILLVLFLLTNWKNLPFAWTTRVFHSFILHTLRRRAPLPPRALFHYSITSTRNTLLESDYNLHKSNSTYFSDLDVSRSHLVTHLLGPSMPRLSDNPRTRLVLDADGFAVRGGFGIGLGAVFCSFRREIGVMQGYETWSRVLAWDRKWLYIVTHFVVKGKVRPTGWDGRARGPVRPRNVGVEGKGEGGEDFGKYVIATAVS</sequence>
<evidence type="ECO:0000256" key="1">
    <source>
        <dbReference type="ARBA" id="ARBA00038476"/>
    </source>
</evidence>
<dbReference type="AlphaFoldDB" id="A0AA38RXS9"/>
<dbReference type="InterPro" id="IPR029069">
    <property type="entry name" value="HotDog_dom_sf"/>
</dbReference>
<evidence type="ECO:0000313" key="2">
    <source>
        <dbReference type="EMBL" id="KAJ9160614.1"/>
    </source>
</evidence>
<proteinExistence type="inferred from homology"/>
<dbReference type="InterPro" id="IPR051490">
    <property type="entry name" value="THEM6_lcsJ_thioesterase"/>
</dbReference>
<dbReference type="Proteomes" id="UP001174691">
    <property type="component" value="Unassembled WGS sequence"/>
</dbReference>
<dbReference type="EMBL" id="JANBVN010000033">
    <property type="protein sequence ID" value="KAJ9160614.1"/>
    <property type="molecule type" value="Genomic_DNA"/>
</dbReference>
<evidence type="ECO:0000313" key="3">
    <source>
        <dbReference type="Proteomes" id="UP001174691"/>
    </source>
</evidence>
<comment type="similarity">
    <text evidence="1">Belongs to the lcsJ thioesterase family.</text>
</comment>
<dbReference type="PANTHER" id="PTHR12475">
    <property type="match status" value="1"/>
</dbReference>
<feature type="non-terminal residue" evidence="2">
    <location>
        <position position="1"/>
    </location>
</feature>
<reference evidence="2" key="1">
    <citation type="submission" date="2022-07" db="EMBL/GenBank/DDBJ databases">
        <title>Fungi with potential for degradation of polypropylene.</title>
        <authorList>
            <person name="Gostincar C."/>
        </authorList>
    </citation>
    <scope>NUCLEOTIDE SEQUENCE</scope>
    <source>
        <strain evidence="2">EXF-13287</strain>
    </source>
</reference>
<protein>
    <submittedName>
        <fullName evidence="2">Protein THEM6</fullName>
    </submittedName>
</protein>
<organism evidence="2 3">
    <name type="scientific">Coniochaeta hoffmannii</name>
    <dbReference type="NCBI Taxonomy" id="91930"/>
    <lineage>
        <taxon>Eukaryota</taxon>
        <taxon>Fungi</taxon>
        <taxon>Dikarya</taxon>
        <taxon>Ascomycota</taxon>
        <taxon>Pezizomycotina</taxon>
        <taxon>Sordariomycetes</taxon>
        <taxon>Sordariomycetidae</taxon>
        <taxon>Coniochaetales</taxon>
        <taxon>Coniochaetaceae</taxon>
        <taxon>Coniochaeta</taxon>
    </lineage>
</organism>
<accession>A0AA38RXS9</accession>